<dbReference type="AlphaFoldDB" id="A0A067KJB7"/>
<dbReference type="EMBL" id="KK914593">
    <property type="protein sequence ID" value="KDP31929.1"/>
    <property type="molecule type" value="Genomic_DNA"/>
</dbReference>
<evidence type="ECO:0000313" key="1">
    <source>
        <dbReference type="EMBL" id="KDP31929.1"/>
    </source>
</evidence>
<dbReference type="OrthoDB" id="26525at2759"/>
<reference evidence="1 2" key="1">
    <citation type="journal article" date="2014" name="PLoS ONE">
        <title>Global Analysis of Gene Expression Profiles in Physic Nut (Jatropha curcas L.) Seedlings Exposed to Salt Stress.</title>
        <authorList>
            <person name="Zhang L."/>
            <person name="Zhang C."/>
            <person name="Wu P."/>
            <person name="Chen Y."/>
            <person name="Li M."/>
            <person name="Jiang H."/>
            <person name="Wu G."/>
        </authorList>
    </citation>
    <scope>NUCLEOTIDE SEQUENCE [LARGE SCALE GENOMIC DNA]</scope>
    <source>
        <strain evidence="2">cv. GZQX0401</strain>
        <tissue evidence="1">Young leaves</tissue>
    </source>
</reference>
<organism evidence="1 2">
    <name type="scientific">Jatropha curcas</name>
    <name type="common">Barbados nut</name>
    <dbReference type="NCBI Taxonomy" id="180498"/>
    <lineage>
        <taxon>Eukaryota</taxon>
        <taxon>Viridiplantae</taxon>
        <taxon>Streptophyta</taxon>
        <taxon>Embryophyta</taxon>
        <taxon>Tracheophyta</taxon>
        <taxon>Spermatophyta</taxon>
        <taxon>Magnoliopsida</taxon>
        <taxon>eudicotyledons</taxon>
        <taxon>Gunneridae</taxon>
        <taxon>Pentapetalae</taxon>
        <taxon>rosids</taxon>
        <taxon>fabids</taxon>
        <taxon>Malpighiales</taxon>
        <taxon>Euphorbiaceae</taxon>
        <taxon>Crotonoideae</taxon>
        <taxon>Jatropheae</taxon>
        <taxon>Jatropha</taxon>
    </lineage>
</organism>
<proteinExistence type="predicted"/>
<accession>A0A067KJB7</accession>
<protein>
    <recommendedName>
        <fullName evidence="3">Red chlorophyll catabolite reductase</fullName>
    </recommendedName>
</protein>
<dbReference type="STRING" id="180498.A0A067KJB7"/>
<dbReference type="PANTHER" id="PTHR34685:SF2">
    <property type="entry name" value="RED CHLOROPHYLL CATABOLITE REDUCTASE, CHLOROPLASTIC"/>
    <property type="match status" value="1"/>
</dbReference>
<sequence>MDQHNQGRAKLMEYPFVSASHKALMVDLVSTVENRLGSQLLPCTLPPDVQYCQNETGTARNSLHIRSGNQYSPVDFILGSWLHCKLPTGAELNITNISAYLNLSTDAPNITMDLIRSSPTSLVLILDLPPRKDPVFYPDYLETFYEKSQLDSHRQMLQKLPEIQPYVSSSLYIRSLFSPTAILIRAETEADGGDRMEEIIKNHIGPVAKEVFGIWLDSCACGGREVNAEEKGYLKKRDEIVKKKTIENDLGISFPRLFGPEIADRLLGAIRNVYNI</sequence>
<dbReference type="GO" id="GO:0051743">
    <property type="term" value="F:red chlorophyll catabolite reductase activity"/>
    <property type="evidence" value="ECO:0007669"/>
    <property type="project" value="InterPro"/>
</dbReference>
<dbReference type="InterPro" id="IPR009439">
    <property type="entry name" value="RCC_reductase"/>
</dbReference>
<evidence type="ECO:0008006" key="3">
    <source>
        <dbReference type="Google" id="ProtNLM"/>
    </source>
</evidence>
<dbReference type="GO" id="GO:0015996">
    <property type="term" value="P:chlorophyll catabolic process"/>
    <property type="evidence" value="ECO:0007669"/>
    <property type="project" value="TreeGrafter"/>
</dbReference>
<dbReference type="Gene3D" id="3.40.1500.20">
    <property type="match status" value="1"/>
</dbReference>
<evidence type="ECO:0000313" key="2">
    <source>
        <dbReference type="Proteomes" id="UP000027138"/>
    </source>
</evidence>
<dbReference type="Proteomes" id="UP000027138">
    <property type="component" value="Unassembled WGS sequence"/>
</dbReference>
<keyword evidence="2" id="KW-1185">Reference proteome</keyword>
<name>A0A067KJB7_JATCU</name>
<dbReference type="Pfam" id="PF06405">
    <property type="entry name" value="RCC_reductase"/>
    <property type="match status" value="1"/>
</dbReference>
<dbReference type="PANTHER" id="PTHR34685">
    <property type="entry name" value="RED CHLOROPHYLL CATABOLITE REDUCTASE, CHLOROPLASTIC"/>
    <property type="match status" value="1"/>
</dbReference>
<gene>
    <name evidence="1" type="ORF">JCGZ_12390</name>
</gene>
<dbReference type="GO" id="GO:0009507">
    <property type="term" value="C:chloroplast"/>
    <property type="evidence" value="ECO:0007669"/>
    <property type="project" value="TreeGrafter"/>
</dbReference>